<name>A0A437A2I0_ARTFL</name>
<evidence type="ECO:0008006" key="4">
    <source>
        <dbReference type="Google" id="ProtNLM"/>
    </source>
</evidence>
<feature type="region of interest" description="Disordered" evidence="1">
    <location>
        <begin position="1"/>
        <end position="83"/>
    </location>
</feature>
<feature type="compositionally biased region" description="Acidic residues" evidence="1">
    <location>
        <begin position="74"/>
        <end position="83"/>
    </location>
</feature>
<organism evidence="2 3">
    <name type="scientific">Arthrobotrys flagrans</name>
    <name type="common">Nematode-trapping fungus</name>
    <name type="synonym">Trichothecium flagrans</name>
    <dbReference type="NCBI Taxonomy" id="97331"/>
    <lineage>
        <taxon>Eukaryota</taxon>
        <taxon>Fungi</taxon>
        <taxon>Dikarya</taxon>
        <taxon>Ascomycota</taxon>
        <taxon>Pezizomycotina</taxon>
        <taxon>Orbiliomycetes</taxon>
        <taxon>Orbiliales</taxon>
        <taxon>Orbiliaceae</taxon>
        <taxon>Arthrobotrys</taxon>
    </lineage>
</organism>
<protein>
    <recommendedName>
        <fullName evidence="4">Transcription factor Iwr1 domain-containing protein</fullName>
    </recommendedName>
</protein>
<gene>
    <name evidence="2" type="ORF">DFL_003672</name>
</gene>
<dbReference type="GeneID" id="93585983"/>
<evidence type="ECO:0000313" key="2">
    <source>
        <dbReference type="EMBL" id="RVD85348.1"/>
    </source>
</evidence>
<dbReference type="RefSeq" id="XP_067490892.1">
    <property type="nucleotide sequence ID" value="XM_067632643.1"/>
</dbReference>
<evidence type="ECO:0000256" key="1">
    <source>
        <dbReference type="SAM" id="MobiDB-lite"/>
    </source>
</evidence>
<reference evidence="2 3" key="1">
    <citation type="submission" date="2019-01" db="EMBL/GenBank/DDBJ databases">
        <title>Intercellular communication is required for trap formation in the nematode-trapping fungus Duddingtonia flagrans.</title>
        <authorList>
            <person name="Youssar L."/>
            <person name="Wernet V."/>
            <person name="Hensel N."/>
            <person name="Hildebrandt H.-G."/>
            <person name="Fischer R."/>
        </authorList>
    </citation>
    <scope>NUCLEOTIDE SEQUENCE [LARGE SCALE GENOMIC DNA]</scope>
    <source>
        <strain evidence="2 3">CBS H-5679</strain>
    </source>
</reference>
<comment type="caution">
    <text evidence="2">The sequence shown here is derived from an EMBL/GenBank/DDBJ whole genome shotgun (WGS) entry which is preliminary data.</text>
</comment>
<evidence type="ECO:0000313" key="3">
    <source>
        <dbReference type="Proteomes" id="UP000283090"/>
    </source>
</evidence>
<sequence>MSPSSPLFADAAESQQGPSSDSGPDAYFKFYTDNPDDEDEDSLDDYTSCGEGEGNEYPAYGRYKGEEEYANYGVDDDMDDDEG</sequence>
<feature type="compositionally biased region" description="Polar residues" evidence="1">
    <location>
        <begin position="13"/>
        <end position="22"/>
    </location>
</feature>
<dbReference type="Proteomes" id="UP000283090">
    <property type="component" value="Unassembled WGS sequence"/>
</dbReference>
<dbReference type="EMBL" id="SAEB01000006">
    <property type="protein sequence ID" value="RVD85348.1"/>
    <property type="molecule type" value="Genomic_DNA"/>
</dbReference>
<dbReference type="AlphaFoldDB" id="A0A437A2I0"/>
<dbReference type="VEuPathDB" id="FungiDB:DFL_003672"/>
<feature type="compositionally biased region" description="Acidic residues" evidence="1">
    <location>
        <begin position="34"/>
        <end position="44"/>
    </location>
</feature>
<accession>A0A437A2I0</accession>
<proteinExistence type="predicted"/>
<keyword evidence="3" id="KW-1185">Reference proteome</keyword>